<organism evidence="1 2">
    <name type="scientific">Datura stramonium</name>
    <name type="common">Jimsonweed</name>
    <name type="synonym">Common thornapple</name>
    <dbReference type="NCBI Taxonomy" id="4076"/>
    <lineage>
        <taxon>Eukaryota</taxon>
        <taxon>Viridiplantae</taxon>
        <taxon>Streptophyta</taxon>
        <taxon>Embryophyta</taxon>
        <taxon>Tracheophyta</taxon>
        <taxon>Spermatophyta</taxon>
        <taxon>Magnoliopsida</taxon>
        <taxon>eudicotyledons</taxon>
        <taxon>Gunneridae</taxon>
        <taxon>Pentapetalae</taxon>
        <taxon>asterids</taxon>
        <taxon>lamiids</taxon>
        <taxon>Solanales</taxon>
        <taxon>Solanaceae</taxon>
        <taxon>Solanoideae</taxon>
        <taxon>Datureae</taxon>
        <taxon>Datura</taxon>
    </lineage>
</organism>
<accession>A0ABS8V9P8</accession>
<evidence type="ECO:0000313" key="2">
    <source>
        <dbReference type="Proteomes" id="UP000823775"/>
    </source>
</evidence>
<protein>
    <submittedName>
        <fullName evidence="1">Uncharacterized protein</fullName>
    </submittedName>
</protein>
<reference evidence="1 2" key="1">
    <citation type="journal article" date="2021" name="BMC Genomics">
        <title>Datura genome reveals duplications of psychoactive alkaloid biosynthetic genes and high mutation rate following tissue culture.</title>
        <authorList>
            <person name="Rajewski A."/>
            <person name="Carter-House D."/>
            <person name="Stajich J."/>
            <person name="Litt A."/>
        </authorList>
    </citation>
    <scope>NUCLEOTIDE SEQUENCE [LARGE SCALE GENOMIC DNA]</scope>
    <source>
        <strain evidence="1">AR-01</strain>
    </source>
</reference>
<name>A0ABS8V9P8_DATST</name>
<evidence type="ECO:0000313" key="1">
    <source>
        <dbReference type="EMBL" id="MCD9642923.1"/>
    </source>
</evidence>
<comment type="caution">
    <text evidence="1">The sequence shown here is derived from an EMBL/GenBank/DDBJ whole genome shotgun (WGS) entry which is preliminary data.</text>
</comment>
<dbReference type="Proteomes" id="UP000823775">
    <property type="component" value="Unassembled WGS sequence"/>
</dbReference>
<keyword evidence="2" id="KW-1185">Reference proteome</keyword>
<dbReference type="EMBL" id="JACEIK010003738">
    <property type="protein sequence ID" value="MCD9642923.1"/>
    <property type="molecule type" value="Genomic_DNA"/>
</dbReference>
<proteinExistence type="predicted"/>
<sequence>MVCFGLFEDDEGGDGKEMAVAALLIFGRKEKRDEEGAVVFGLERTEGLVVFERVW</sequence>
<feature type="non-terminal residue" evidence="1">
    <location>
        <position position="55"/>
    </location>
</feature>
<gene>
    <name evidence="1" type="ORF">HAX54_029972</name>
</gene>